<evidence type="ECO:0000313" key="2">
    <source>
        <dbReference type="EMBL" id="SDP49221.1"/>
    </source>
</evidence>
<keyword evidence="2" id="KW-0378">Hydrolase</keyword>
<sequence>MTVPVTATGRVLLLNATHEPLAVLNGRRAVVLMLAGKAECVVARPAGEKMRSPSFVLAVPAVLRLNRFVRVPYAPAAAITRTGVLRRDRRRCAYCRAPGDTIDHVVPRSRGGAHSWENCVACCTRCNARKADRLLSELGWALTFVPESPKRIGAGRLWLSEDADPAWHPWLGTAA</sequence>
<keyword evidence="2" id="KW-0255">Endonuclease</keyword>
<dbReference type="InterPro" id="IPR002711">
    <property type="entry name" value="HNH"/>
</dbReference>
<keyword evidence="3" id="KW-1185">Reference proteome</keyword>
<organism evidence="2 3">
    <name type="scientific">Nakamurella panacisegetis</name>
    <dbReference type="NCBI Taxonomy" id="1090615"/>
    <lineage>
        <taxon>Bacteria</taxon>
        <taxon>Bacillati</taxon>
        <taxon>Actinomycetota</taxon>
        <taxon>Actinomycetes</taxon>
        <taxon>Nakamurellales</taxon>
        <taxon>Nakamurellaceae</taxon>
        <taxon>Nakamurella</taxon>
    </lineage>
</organism>
<dbReference type="InterPro" id="IPR052892">
    <property type="entry name" value="NA-targeting_endonuclease"/>
</dbReference>
<dbReference type="Proteomes" id="UP000198741">
    <property type="component" value="Chromosome I"/>
</dbReference>
<feature type="domain" description="HNH nuclease" evidence="1">
    <location>
        <begin position="79"/>
        <end position="128"/>
    </location>
</feature>
<proteinExistence type="predicted"/>
<evidence type="ECO:0000259" key="1">
    <source>
        <dbReference type="SMART" id="SM00507"/>
    </source>
</evidence>
<name>A0A1H0T5X4_9ACTN</name>
<reference evidence="2 3" key="1">
    <citation type="submission" date="2016-10" db="EMBL/GenBank/DDBJ databases">
        <authorList>
            <person name="de Groot N.N."/>
        </authorList>
    </citation>
    <scope>NUCLEOTIDE SEQUENCE [LARGE SCALE GENOMIC DNA]</scope>
    <source>
        <strain evidence="3">P4-7,KCTC 19426,CECT 7604</strain>
    </source>
</reference>
<dbReference type="PANTHER" id="PTHR33877:SF2">
    <property type="entry name" value="OS07G0170200 PROTEIN"/>
    <property type="match status" value="1"/>
</dbReference>
<dbReference type="Pfam" id="PF01844">
    <property type="entry name" value="HNH"/>
    <property type="match status" value="1"/>
</dbReference>
<dbReference type="STRING" id="1090615.SAMN04515671_4475"/>
<keyword evidence="2" id="KW-0540">Nuclease</keyword>
<dbReference type="RefSeq" id="WP_090480677.1">
    <property type="nucleotide sequence ID" value="NZ_LT629710.1"/>
</dbReference>
<dbReference type="CDD" id="cd00085">
    <property type="entry name" value="HNHc"/>
    <property type="match status" value="1"/>
</dbReference>
<dbReference type="SMART" id="SM00507">
    <property type="entry name" value="HNHc"/>
    <property type="match status" value="1"/>
</dbReference>
<accession>A0A1H0T5X4</accession>
<evidence type="ECO:0000313" key="3">
    <source>
        <dbReference type="Proteomes" id="UP000198741"/>
    </source>
</evidence>
<dbReference type="Gene3D" id="1.10.30.50">
    <property type="match status" value="1"/>
</dbReference>
<dbReference type="EMBL" id="LT629710">
    <property type="protein sequence ID" value="SDP49221.1"/>
    <property type="molecule type" value="Genomic_DNA"/>
</dbReference>
<dbReference type="InterPro" id="IPR003615">
    <property type="entry name" value="HNH_nuc"/>
</dbReference>
<protein>
    <submittedName>
        <fullName evidence="2">5-methylcytosine-specific restriction endonuclease McrA</fullName>
    </submittedName>
</protein>
<dbReference type="GO" id="GO:0004519">
    <property type="term" value="F:endonuclease activity"/>
    <property type="evidence" value="ECO:0007669"/>
    <property type="project" value="UniProtKB-KW"/>
</dbReference>
<dbReference type="PANTHER" id="PTHR33877">
    <property type="entry name" value="SLL1193 PROTEIN"/>
    <property type="match status" value="1"/>
</dbReference>
<dbReference type="AlphaFoldDB" id="A0A1H0T5X4"/>
<gene>
    <name evidence="2" type="ORF">SAMN04515671_4475</name>
</gene>
<dbReference type="OrthoDB" id="9802901at2"/>